<keyword evidence="8" id="KW-1185">Reference proteome</keyword>
<dbReference type="CDD" id="cd00146">
    <property type="entry name" value="PKD"/>
    <property type="match status" value="8"/>
</dbReference>
<dbReference type="InterPro" id="IPR000601">
    <property type="entry name" value="PKD_dom"/>
</dbReference>
<dbReference type="RefSeq" id="WP_089913113.1">
    <property type="nucleotide sequence ID" value="NZ_FOBB01000003.1"/>
</dbReference>
<evidence type="ECO:0000256" key="1">
    <source>
        <dbReference type="ARBA" id="ARBA00004141"/>
    </source>
</evidence>
<protein>
    <submittedName>
        <fullName evidence="7">Por secretion system C-terminal sorting domain-containing protein</fullName>
    </submittedName>
</protein>
<dbReference type="Proteomes" id="UP000198984">
    <property type="component" value="Unassembled WGS sequence"/>
</dbReference>
<dbReference type="STRING" id="573321.SAMN04488505_103396"/>
<keyword evidence="3" id="KW-0677">Repeat</keyword>
<dbReference type="PANTHER" id="PTHR46730:SF4">
    <property type="entry name" value="POLYCYSTIC KIDNEY DISEASE PROTEIN 1-LIKE 1"/>
    <property type="match status" value="1"/>
</dbReference>
<accession>A0A1H7VQF3</accession>
<evidence type="ECO:0000256" key="3">
    <source>
        <dbReference type="ARBA" id="ARBA00022737"/>
    </source>
</evidence>
<dbReference type="NCBIfam" id="TIGR04183">
    <property type="entry name" value="Por_Secre_tail"/>
    <property type="match status" value="1"/>
</dbReference>
<dbReference type="EMBL" id="FOBB01000003">
    <property type="protein sequence ID" value="SEM11045.1"/>
    <property type="molecule type" value="Genomic_DNA"/>
</dbReference>
<dbReference type="Pfam" id="PF18962">
    <property type="entry name" value="Por_Secre_tail"/>
    <property type="match status" value="1"/>
</dbReference>
<evidence type="ECO:0000313" key="8">
    <source>
        <dbReference type="Proteomes" id="UP000198984"/>
    </source>
</evidence>
<evidence type="ECO:0000259" key="6">
    <source>
        <dbReference type="PROSITE" id="PS50093"/>
    </source>
</evidence>
<dbReference type="OrthoDB" id="599549at2"/>
<feature type="domain" description="PKD" evidence="6">
    <location>
        <begin position="1017"/>
        <end position="1064"/>
    </location>
</feature>
<feature type="domain" description="PKD" evidence="6">
    <location>
        <begin position="1175"/>
        <end position="1225"/>
    </location>
</feature>
<dbReference type="InterPro" id="IPR022409">
    <property type="entry name" value="PKD/Chitinase_dom"/>
</dbReference>
<reference evidence="7 8" key="1">
    <citation type="submission" date="2016-10" db="EMBL/GenBank/DDBJ databases">
        <authorList>
            <person name="de Groot N.N."/>
        </authorList>
    </citation>
    <scope>NUCLEOTIDE SEQUENCE [LARGE SCALE GENOMIC DNA]</scope>
    <source>
        <strain evidence="7 8">DSM 21039</strain>
    </source>
</reference>
<organism evidence="7 8">
    <name type="scientific">Chitinophaga rupis</name>
    <dbReference type="NCBI Taxonomy" id="573321"/>
    <lineage>
        <taxon>Bacteria</taxon>
        <taxon>Pseudomonadati</taxon>
        <taxon>Bacteroidota</taxon>
        <taxon>Chitinophagia</taxon>
        <taxon>Chitinophagales</taxon>
        <taxon>Chitinophagaceae</taxon>
        <taxon>Chitinophaga</taxon>
    </lineage>
</organism>
<proteinExistence type="predicted"/>
<evidence type="ECO:0000313" key="7">
    <source>
        <dbReference type="EMBL" id="SEM11045.1"/>
    </source>
</evidence>
<keyword evidence="2" id="KW-0812">Transmembrane</keyword>
<gene>
    <name evidence="7" type="ORF">SAMN04488505_103396</name>
</gene>
<feature type="domain" description="PKD" evidence="6">
    <location>
        <begin position="536"/>
        <end position="597"/>
    </location>
</feature>
<dbReference type="SUPFAM" id="SSF49299">
    <property type="entry name" value="PKD domain"/>
    <property type="match status" value="8"/>
</dbReference>
<evidence type="ECO:0000256" key="4">
    <source>
        <dbReference type="ARBA" id="ARBA00022989"/>
    </source>
</evidence>
<dbReference type="GO" id="GO:0005261">
    <property type="term" value="F:monoatomic cation channel activity"/>
    <property type="evidence" value="ECO:0007669"/>
    <property type="project" value="TreeGrafter"/>
</dbReference>
<evidence type="ECO:0000256" key="2">
    <source>
        <dbReference type="ARBA" id="ARBA00022692"/>
    </source>
</evidence>
<dbReference type="InterPro" id="IPR026444">
    <property type="entry name" value="Secre_tail"/>
</dbReference>
<dbReference type="InterPro" id="IPR035986">
    <property type="entry name" value="PKD_dom_sf"/>
</dbReference>
<evidence type="ECO:0000256" key="5">
    <source>
        <dbReference type="ARBA" id="ARBA00023136"/>
    </source>
</evidence>
<dbReference type="InterPro" id="IPR013783">
    <property type="entry name" value="Ig-like_fold"/>
</dbReference>
<dbReference type="GO" id="GO:0005886">
    <property type="term" value="C:plasma membrane"/>
    <property type="evidence" value="ECO:0007669"/>
    <property type="project" value="TreeGrafter"/>
</dbReference>
<dbReference type="PROSITE" id="PS50093">
    <property type="entry name" value="PKD"/>
    <property type="match status" value="8"/>
</dbReference>
<feature type="domain" description="PKD" evidence="6">
    <location>
        <begin position="853"/>
        <end position="907"/>
    </location>
</feature>
<sequence length="1719" mass="186719">MKRFLLLFVFLWARILLFGQGINADFSYDKTIGCGPLTVSFQDLSTGPNPITVWLWNFGDGDTSSLQNPVHIYTKKGSFRVSLAVWDNMGNKAIKDNYYFPQIVSVQPSLNIGNEYLLCNIYAGPPSVMITNKGAGPYGDTFGTYRWSTGDTTANIWVSTPGTYSVTYEACGQTLQDNANVSLTTAKTQVMVDPAATYWDYGFYKRMLNVNIPYSRQAIDRFFIDWKDGKIDTITNPDAILNGTKFIHHYTKPGSYQAIFTTRLKEDDRGYCDTLQSTLVYVRASAVTLELGNDTTIFRGDTLILDAGNPGARYIWREGTTQTIKVTKSGKYSVTVIKDGDLAQDSIWVSVIEGPPSVRARMGIMARSCNTVYFADSSFVSNGQANQWYWVFGDGTTDTVQNPVHTYPANEPYTVKLYVSANNGHTDSTIRTLVPIEIPPVNLGPDAMLARGDTITLTQYSSGKPQYLWSTGDTTKTIKVATPGTYWLRMSYCIGSAADTINILADTTPVYSLKAHINLKQVNCSNVQFIDSSIVTGASIVNRLWTFGDGYSDVKQNPVHAYTQGGYYDVRLVVTDSKNQRDTAYTSVFSNIPLVELGPDTTVKHGPVTLGPVNGIDIRDTANKYLWSTGETTKTITVSAGGTYWLRLTYDTCFVTASDTIRVQAASSSTQPQAHFITNHYCGVIFFEDKSTAPGAALTKWYWDFGDGGTDTLQHPIHTYNNNGSFNVQLIIINNLGESDTAHQIIFIDRIPIARLGADTTLHPGDSIVLGTANSMAPGMRYSWSTGEITRTINVTQIGTYWVEIMNPDQCDALVSKDTIVVTAQDTVIANNPTAQFTADKEQCTTVRFTDQSTTAAGTTITSRQWSFGDNTTDTAQNPLHTYSQRGEYTVSLVVVNSTGKRDTATTKLYFAPLLVDLGADTTLAAAGDSLLLDARKPNNSGDAYLWSTGSTQPVIVVYTSGSYWVKVTTCGTTVTDTITVTIPAVPPASSGLQAGFGFLQTGCRTYRFTDTSKITTGSINHWAWQFGDNTTDTLPNPVHTYSQPGDYIVTLVVTDNSGKQDTAIKLIVNTAIAVNLGQDIDTLRPGGSIRLSAPYPAGSHYSFHWSTGDTTAAITITQPGTYALRVTDRWCGTSAADTINISFVNPVGINAAIGIQGRNCTSVYFLDESTALQPIVKWEWSFGDGTTDTTQSPQHLYAADGQYLVTLVVTDSQGATDTATHFVELINKPNLELGADIILYPGNTVMLGADYPNTTRTWSTGETNPVIAITTPGTYSVTVYYCNGSVSDTIHVYADSIPAKLEAKFFADKLQCTTVKFTNQSTTNAGTSIISRQWSFGDNTTDTAQSPVHTYSQRGTYTVSLLIVNSAGGRDTAFTTIYFAPVLVNLGADTTLAAGSSLLLDARKPNNSGDTYLWSTGANTPTITVTQAGTYWVKVTTCNNTVVSDTIRITQAAEPENPASVGNTTTVNANDSLAVTASFDHSFNSNNIFTIQLLQGDNTGGKKAGELDGTVTNLATIPGTDPRISVKVSIPDTIPCGQDYRVRIVSSFPADTTDWSSKFAVVNMPVATLQQRGDSLFAGKALTYQWYFNGAALTGATTAVIRAKANGQYYVIVSNGGTCRSTSTTVNMVITAVPDVTVGENVVRAFPNPTAGLVYVRFEKPLLKPVDLIVHDTKGNTLYRKQVKDQLTEIDLGTLPKGIYYLEVAGYGKQKAMRIILQ</sequence>
<dbReference type="PANTHER" id="PTHR46730">
    <property type="entry name" value="POLYCYSTIN-1"/>
    <property type="match status" value="1"/>
</dbReference>
<feature type="domain" description="PKD" evidence="6">
    <location>
        <begin position="36"/>
        <end position="93"/>
    </location>
</feature>
<feature type="domain" description="PKD" evidence="6">
    <location>
        <begin position="381"/>
        <end position="441"/>
    </location>
</feature>
<dbReference type="Pfam" id="PF18911">
    <property type="entry name" value="PKD_4"/>
    <property type="match status" value="8"/>
</dbReference>
<comment type="subcellular location">
    <subcellularLocation>
        <location evidence="1">Membrane</location>
        <topology evidence="1">Multi-pass membrane protein</topology>
    </subcellularLocation>
</comment>
<keyword evidence="5" id="KW-0472">Membrane</keyword>
<keyword evidence="4" id="KW-1133">Transmembrane helix</keyword>
<feature type="domain" description="PKD" evidence="6">
    <location>
        <begin position="1315"/>
        <end position="1378"/>
    </location>
</feature>
<feature type="domain" description="PKD" evidence="6">
    <location>
        <begin position="684"/>
        <end position="742"/>
    </location>
</feature>
<dbReference type="GO" id="GO:0006816">
    <property type="term" value="P:calcium ion transport"/>
    <property type="evidence" value="ECO:0007669"/>
    <property type="project" value="TreeGrafter"/>
</dbReference>
<dbReference type="SMART" id="SM00089">
    <property type="entry name" value="PKD"/>
    <property type="match status" value="10"/>
</dbReference>
<dbReference type="Gene3D" id="2.60.40.10">
    <property type="entry name" value="Immunoglobulins"/>
    <property type="match status" value="9"/>
</dbReference>
<name>A0A1H7VQF3_9BACT</name>